<evidence type="ECO:0000256" key="8">
    <source>
        <dbReference type="ARBA" id="ARBA00023047"/>
    </source>
</evidence>
<dbReference type="PANTHER" id="PTHR33619:SF3">
    <property type="entry name" value="POLYSACCHARIDE EXPORT PROTEIN GFCE-RELATED"/>
    <property type="match status" value="1"/>
</dbReference>
<dbReference type="InterPro" id="IPR054765">
    <property type="entry name" value="SLBB_dom"/>
</dbReference>
<reference evidence="18 19" key="1">
    <citation type="journal article" date="2011" name="Stand. Genomic Sci.">
        <title>Complete genome sequence of 'Thioalkalivibrio sulfidophilus' HL-EbGr7.</title>
        <authorList>
            <person name="Muyzer G."/>
            <person name="Sorokin D.Y."/>
            <person name="Mavromatis K."/>
            <person name="Lapidus A."/>
            <person name="Clum A."/>
            <person name="Ivanova N."/>
            <person name="Pati A."/>
            <person name="d'Haeseleer P."/>
            <person name="Woyke T."/>
            <person name="Kyrpides N.C."/>
        </authorList>
    </citation>
    <scope>NUCLEOTIDE SEQUENCE [LARGE SCALE GENOMIC DNA]</scope>
    <source>
        <strain evidence="18 19">HL-EbGR7</strain>
    </source>
</reference>
<evidence type="ECO:0000256" key="4">
    <source>
        <dbReference type="ARBA" id="ARBA00022452"/>
    </source>
</evidence>
<dbReference type="Pfam" id="PF02563">
    <property type="entry name" value="Poly_export"/>
    <property type="match status" value="1"/>
</dbReference>
<proteinExistence type="inferred from homology"/>
<evidence type="ECO:0000259" key="17">
    <source>
        <dbReference type="Pfam" id="PF22461"/>
    </source>
</evidence>
<keyword evidence="9" id="KW-0406">Ion transport</keyword>
<dbReference type="GO" id="GO:0009279">
    <property type="term" value="C:cell outer membrane"/>
    <property type="evidence" value="ECO:0007669"/>
    <property type="project" value="UniProtKB-SubCell"/>
</dbReference>
<evidence type="ECO:0000256" key="9">
    <source>
        <dbReference type="ARBA" id="ARBA00023065"/>
    </source>
</evidence>
<evidence type="ECO:0000256" key="12">
    <source>
        <dbReference type="ARBA" id="ARBA00023139"/>
    </source>
</evidence>
<dbReference type="Pfam" id="PF22461">
    <property type="entry name" value="SLBB_2"/>
    <property type="match status" value="1"/>
</dbReference>
<accession>B8GVC4</accession>
<keyword evidence="7 15" id="KW-0732">Signal</keyword>
<evidence type="ECO:0000256" key="14">
    <source>
        <dbReference type="ARBA" id="ARBA00023288"/>
    </source>
</evidence>
<evidence type="ECO:0000256" key="15">
    <source>
        <dbReference type="SAM" id="SignalP"/>
    </source>
</evidence>
<evidence type="ECO:0000256" key="6">
    <source>
        <dbReference type="ARBA" id="ARBA00022692"/>
    </source>
</evidence>
<evidence type="ECO:0000256" key="13">
    <source>
        <dbReference type="ARBA" id="ARBA00023237"/>
    </source>
</evidence>
<feature type="domain" description="Polysaccharide export protein N-terminal" evidence="16">
    <location>
        <begin position="41"/>
        <end position="116"/>
    </location>
</feature>
<feature type="domain" description="SLBB" evidence="17">
    <location>
        <begin position="126"/>
        <end position="205"/>
    </location>
</feature>
<keyword evidence="10" id="KW-0626">Porin</keyword>
<keyword evidence="11" id="KW-0472">Membrane</keyword>
<dbReference type="RefSeq" id="WP_012638945.1">
    <property type="nucleotide sequence ID" value="NC_011901.1"/>
</dbReference>
<dbReference type="GO" id="GO:0015159">
    <property type="term" value="F:polysaccharide transmembrane transporter activity"/>
    <property type="evidence" value="ECO:0007669"/>
    <property type="project" value="InterPro"/>
</dbReference>
<dbReference type="KEGG" id="tgr:Tgr7_2392"/>
<sequence precursor="true">MLKSMYVSKWLRWSGLVLVVMLLGACAAGPDVPLSEAPAAQAEPRYTIGPGDQLNVFVWGNPDLTVTVPVRPDGRITTPLVEDVQASGKTPTELARDIEQSLAHYVQNPIVTVTVTNFVGTSTEQIRVIGQAVQPRSIPYRVGMTVLDVIIEVGGLTEFAAGNRATIIRGPTGAQQAFRVRLSDLVTRGDISANVPMQPGDVLIIPESWF</sequence>
<dbReference type="GO" id="GO:0046930">
    <property type="term" value="C:pore complex"/>
    <property type="evidence" value="ECO:0007669"/>
    <property type="project" value="UniProtKB-KW"/>
</dbReference>
<dbReference type="HOGENOM" id="CLU_038343_3_2_6"/>
<keyword evidence="6" id="KW-0812">Transmembrane</keyword>
<dbReference type="PANTHER" id="PTHR33619">
    <property type="entry name" value="POLYSACCHARIDE EXPORT PROTEIN GFCE-RELATED"/>
    <property type="match status" value="1"/>
</dbReference>
<dbReference type="EMBL" id="CP001339">
    <property type="protein sequence ID" value="ACL73470.1"/>
    <property type="molecule type" value="Genomic_DNA"/>
</dbReference>
<evidence type="ECO:0000313" key="18">
    <source>
        <dbReference type="EMBL" id="ACL73470.1"/>
    </source>
</evidence>
<keyword evidence="19" id="KW-1185">Reference proteome</keyword>
<dbReference type="GO" id="GO:0015288">
    <property type="term" value="F:porin activity"/>
    <property type="evidence" value="ECO:0007669"/>
    <property type="project" value="UniProtKB-KW"/>
</dbReference>
<evidence type="ECO:0000259" key="16">
    <source>
        <dbReference type="Pfam" id="PF02563"/>
    </source>
</evidence>
<keyword evidence="4" id="KW-1134">Transmembrane beta strand</keyword>
<evidence type="ECO:0000256" key="2">
    <source>
        <dbReference type="ARBA" id="ARBA00009450"/>
    </source>
</evidence>
<dbReference type="Proteomes" id="UP000002383">
    <property type="component" value="Chromosome"/>
</dbReference>
<protein>
    <submittedName>
        <fullName evidence="18">Polysaccharide export protein</fullName>
    </submittedName>
</protein>
<evidence type="ECO:0000256" key="1">
    <source>
        <dbReference type="ARBA" id="ARBA00004571"/>
    </source>
</evidence>
<keyword evidence="5" id="KW-0762">Sugar transport</keyword>
<dbReference type="InterPro" id="IPR003715">
    <property type="entry name" value="Poly_export_N"/>
</dbReference>
<comment type="subcellular location">
    <subcellularLocation>
        <location evidence="1">Cell outer membrane</location>
        <topology evidence="1">Multi-pass membrane protein</topology>
    </subcellularLocation>
</comment>
<feature type="chain" id="PRO_5002873344" evidence="15">
    <location>
        <begin position="28"/>
        <end position="210"/>
    </location>
</feature>
<dbReference type="eggNOG" id="COG1596">
    <property type="taxonomic scope" value="Bacteria"/>
</dbReference>
<keyword evidence="8" id="KW-0625">Polysaccharide transport</keyword>
<comment type="similarity">
    <text evidence="2">Belongs to the BexD/CtrA/VexA family.</text>
</comment>
<evidence type="ECO:0000256" key="3">
    <source>
        <dbReference type="ARBA" id="ARBA00022448"/>
    </source>
</evidence>
<dbReference type="PROSITE" id="PS51257">
    <property type="entry name" value="PROKAR_LIPOPROTEIN"/>
    <property type="match status" value="1"/>
</dbReference>
<keyword evidence="14" id="KW-0449">Lipoprotein</keyword>
<gene>
    <name evidence="18" type="ordered locus">Tgr7_2392</name>
</gene>
<keyword evidence="3" id="KW-0813">Transport</keyword>
<dbReference type="Gene3D" id="3.30.1950.10">
    <property type="entry name" value="wza like domain"/>
    <property type="match status" value="1"/>
</dbReference>
<dbReference type="InterPro" id="IPR049712">
    <property type="entry name" value="Poly_export"/>
</dbReference>
<evidence type="ECO:0000256" key="11">
    <source>
        <dbReference type="ARBA" id="ARBA00023136"/>
    </source>
</evidence>
<keyword evidence="12" id="KW-0564">Palmitate</keyword>
<evidence type="ECO:0000256" key="7">
    <source>
        <dbReference type="ARBA" id="ARBA00022729"/>
    </source>
</evidence>
<dbReference type="NCBIfam" id="TIGR03027">
    <property type="entry name" value="pepcterm_export"/>
    <property type="match status" value="1"/>
</dbReference>
<organism evidence="18 19">
    <name type="scientific">Thioalkalivibrio sulfidiphilus (strain HL-EbGR7)</name>
    <dbReference type="NCBI Taxonomy" id="396588"/>
    <lineage>
        <taxon>Bacteria</taxon>
        <taxon>Pseudomonadati</taxon>
        <taxon>Pseudomonadota</taxon>
        <taxon>Gammaproteobacteria</taxon>
        <taxon>Chromatiales</taxon>
        <taxon>Ectothiorhodospiraceae</taxon>
        <taxon>Thioalkalivibrio</taxon>
    </lineage>
</organism>
<dbReference type="GO" id="GO:0006811">
    <property type="term" value="P:monoatomic ion transport"/>
    <property type="evidence" value="ECO:0007669"/>
    <property type="project" value="UniProtKB-KW"/>
</dbReference>
<evidence type="ECO:0000256" key="10">
    <source>
        <dbReference type="ARBA" id="ARBA00023114"/>
    </source>
</evidence>
<evidence type="ECO:0000256" key="5">
    <source>
        <dbReference type="ARBA" id="ARBA00022597"/>
    </source>
</evidence>
<name>B8GVC4_THISH</name>
<evidence type="ECO:0000313" key="19">
    <source>
        <dbReference type="Proteomes" id="UP000002383"/>
    </source>
</evidence>
<dbReference type="AlphaFoldDB" id="B8GVC4"/>
<keyword evidence="13" id="KW-0998">Cell outer membrane</keyword>
<dbReference type="InterPro" id="IPR017477">
    <property type="entry name" value="PEP-CTERM_polysacc_export"/>
</dbReference>
<dbReference type="STRING" id="396588.Tgr7_2392"/>
<feature type="signal peptide" evidence="15">
    <location>
        <begin position="1"/>
        <end position="27"/>
    </location>
</feature>